<feature type="transmembrane region" description="Helical" evidence="12">
    <location>
        <begin position="692"/>
        <end position="714"/>
    </location>
</feature>
<evidence type="ECO:0000256" key="1">
    <source>
        <dbReference type="ARBA" id="ARBA00004651"/>
    </source>
</evidence>
<dbReference type="Pfam" id="PF03189">
    <property type="entry name" value="Otopetrin"/>
    <property type="match status" value="1"/>
</dbReference>
<keyword evidence="7 12" id="KW-1133">Transmembrane helix</keyword>
<protein>
    <submittedName>
        <fullName evidence="14">Uncharacterized protein LOC107069017 isoform X3</fullName>
    </submittedName>
</protein>
<feature type="transmembrane region" description="Helical" evidence="12">
    <location>
        <begin position="735"/>
        <end position="752"/>
    </location>
</feature>
<dbReference type="RefSeq" id="XP_015181410.1">
    <property type="nucleotide sequence ID" value="XM_015325924.1"/>
</dbReference>
<sequence>MGESSPDLSLRLRRGSSDSRDSFYMDFAQGIDSDIEEVARPGDNCDSLLENQLDENGCDLPLMEDITTIPEEASEELREEEEAAAALDAASRITDVPVISMDILDKASIASTTTTMTTMTTTMMTMTTTGMMITMTNTTTVMTTSSPSSTTTGVGNFLTAAAAAAAAAGTATRQDWPGLPAALPSPASPSAVIVSPETLSRHSSSSPSRAHHRSPQYALALPCSSQPIPTVCYPAPTFLEVTDDRKWKNLGCDALATTLSALYGKLLVVMGIAFPMAEVISTYIPPSFYEAFYLYLYFGSMIFLMYMYGMLLRDGKPKSKKQKEVCDLDSSRSSSGAGGDSDAPDAGYPHIPIIRPIQHYGSFYLRMGAVAFGIGSMIYSGLEFGQYFELERNTKCHNIMLALTPATRMAFIFIQMYFIFLNNEQMKVHRHRIVARFGLMHMIGTNLSVWLNVLVQETKHEILTFYNPENNSLRISHRLGIKGGFHLGGQSHIHQGEHVRIPRGLKGPHHMFECRRTNIMGSLVQDASPFLFPCTIEYSLICAAILYVMWKNISKTMFAKTMTPPGSRHHAHAYRRSPHHYSVDCARAHKGLFVGIFILVLTIISLILFFVLISRPELVSLAVTEVNVCELTLYGMSTLGTLIGMFQMRKLRYDGGRNLELDNILLVAAQTGMFIYSTFTIIGGHFTLEKHTVLVLVTALASVVQTTCQTIFILDASRRSVATAKQIRRKPGREIVTFLLVTNLAMWAINTLEKSRAESHPVQLHFYGLWAWTIITHVSMPLAIFYRFHSTVCLCEVWKRAYKVKPTYM</sequence>
<evidence type="ECO:0000256" key="9">
    <source>
        <dbReference type="ARBA" id="ARBA00023136"/>
    </source>
</evidence>
<keyword evidence="5 12" id="KW-0812">Transmembrane</keyword>
<evidence type="ECO:0000256" key="3">
    <source>
        <dbReference type="ARBA" id="ARBA00022448"/>
    </source>
</evidence>
<dbReference type="Proteomes" id="UP000694924">
    <property type="component" value="Unplaced"/>
</dbReference>
<dbReference type="PANTHER" id="PTHR21522:SF61">
    <property type="entry name" value="PROTON CHANNEL OTOPLC"/>
    <property type="match status" value="1"/>
</dbReference>
<keyword evidence="4" id="KW-1003">Cell membrane</keyword>
<keyword evidence="10" id="KW-0407">Ion channel</keyword>
<name>A0ABM1IMH3_POLDO</name>
<keyword evidence="9 12" id="KW-0472">Membrane</keyword>
<keyword evidence="6" id="KW-0375">Hydrogen ion transport</keyword>
<feature type="transmembrane region" description="Helical" evidence="12">
    <location>
        <begin position="294"/>
        <end position="312"/>
    </location>
</feature>
<proteinExistence type="inferred from homology"/>
<feature type="transmembrane region" description="Helical" evidence="12">
    <location>
        <begin position="433"/>
        <end position="455"/>
    </location>
</feature>
<comment type="similarity">
    <text evidence="2">Belongs to the otopetrin family.</text>
</comment>
<dbReference type="GeneID" id="107069017"/>
<evidence type="ECO:0000256" key="8">
    <source>
        <dbReference type="ARBA" id="ARBA00023065"/>
    </source>
</evidence>
<feature type="transmembrane region" description="Helical" evidence="12">
    <location>
        <begin position="619"/>
        <end position="643"/>
    </location>
</feature>
<feature type="transmembrane region" description="Helical" evidence="12">
    <location>
        <begin position="530"/>
        <end position="550"/>
    </location>
</feature>
<feature type="transmembrane region" description="Helical" evidence="12">
    <location>
        <begin position="402"/>
        <end position="421"/>
    </location>
</feature>
<feature type="transmembrane region" description="Helical" evidence="12">
    <location>
        <begin position="254"/>
        <end position="274"/>
    </location>
</feature>
<feature type="region of interest" description="Disordered" evidence="11">
    <location>
        <begin position="323"/>
        <end position="344"/>
    </location>
</feature>
<evidence type="ECO:0000256" key="6">
    <source>
        <dbReference type="ARBA" id="ARBA00022781"/>
    </source>
</evidence>
<reference evidence="14" key="1">
    <citation type="submission" date="2025-08" db="UniProtKB">
        <authorList>
            <consortium name="RefSeq"/>
        </authorList>
    </citation>
    <scope>IDENTIFICATION</scope>
</reference>
<dbReference type="InterPro" id="IPR004878">
    <property type="entry name" value="Otopetrin"/>
</dbReference>
<evidence type="ECO:0000313" key="13">
    <source>
        <dbReference type="Proteomes" id="UP000694924"/>
    </source>
</evidence>
<accession>A0ABM1IMH3</accession>
<evidence type="ECO:0000313" key="14">
    <source>
        <dbReference type="RefSeq" id="XP_015181410.1"/>
    </source>
</evidence>
<feature type="transmembrane region" description="Helical" evidence="12">
    <location>
        <begin position="592"/>
        <end position="613"/>
    </location>
</feature>
<keyword evidence="13" id="KW-1185">Reference proteome</keyword>
<comment type="subcellular location">
    <subcellularLocation>
        <location evidence="1">Cell membrane</location>
        <topology evidence="1">Multi-pass membrane protein</topology>
    </subcellularLocation>
</comment>
<gene>
    <name evidence="14" type="primary">LOC107069017</name>
</gene>
<evidence type="ECO:0000256" key="5">
    <source>
        <dbReference type="ARBA" id="ARBA00022692"/>
    </source>
</evidence>
<evidence type="ECO:0000256" key="2">
    <source>
        <dbReference type="ARBA" id="ARBA00006513"/>
    </source>
</evidence>
<evidence type="ECO:0000256" key="4">
    <source>
        <dbReference type="ARBA" id="ARBA00022475"/>
    </source>
</evidence>
<feature type="transmembrane region" description="Helical" evidence="12">
    <location>
        <begin position="664"/>
        <end position="686"/>
    </location>
</feature>
<evidence type="ECO:0000256" key="11">
    <source>
        <dbReference type="SAM" id="MobiDB-lite"/>
    </source>
</evidence>
<keyword evidence="3" id="KW-0813">Transport</keyword>
<dbReference type="PANTHER" id="PTHR21522">
    <property type="entry name" value="PROTON CHANNEL OTOP"/>
    <property type="match status" value="1"/>
</dbReference>
<evidence type="ECO:0000256" key="7">
    <source>
        <dbReference type="ARBA" id="ARBA00022989"/>
    </source>
</evidence>
<keyword evidence="8" id="KW-0406">Ion transport</keyword>
<organism evidence="13 14">
    <name type="scientific">Polistes dominula</name>
    <name type="common">European paper wasp</name>
    <name type="synonym">Vespa dominula</name>
    <dbReference type="NCBI Taxonomy" id="743375"/>
    <lineage>
        <taxon>Eukaryota</taxon>
        <taxon>Metazoa</taxon>
        <taxon>Ecdysozoa</taxon>
        <taxon>Arthropoda</taxon>
        <taxon>Hexapoda</taxon>
        <taxon>Insecta</taxon>
        <taxon>Pterygota</taxon>
        <taxon>Neoptera</taxon>
        <taxon>Endopterygota</taxon>
        <taxon>Hymenoptera</taxon>
        <taxon>Apocrita</taxon>
        <taxon>Aculeata</taxon>
        <taxon>Vespoidea</taxon>
        <taxon>Vespidae</taxon>
        <taxon>Polistinae</taxon>
        <taxon>Polistini</taxon>
        <taxon>Polistes</taxon>
    </lineage>
</organism>
<evidence type="ECO:0000256" key="10">
    <source>
        <dbReference type="ARBA" id="ARBA00023303"/>
    </source>
</evidence>
<evidence type="ECO:0000256" key="12">
    <source>
        <dbReference type="SAM" id="Phobius"/>
    </source>
</evidence>
<feature type="transmembrane region" description="Helical" evidence="12">
    <location>
        <begin position="363"/>
        <end position="382"/>
    </location>
</feature>
<feature type="compositionally biased region" description="Low complexity" evidence="11">
    <location>
        <begin position="331"/>
        <end position="344"/>
    </location>
</feature>
<feature type="transmembrane region" description="Helical" evidence="12">
    <location>
        <begin position="764"/>
        <end position="786"/>
    </location>
</feature>